<protein>
    <submittedName>
        <fullName evidence="1">Uncharacterized protein</fullName>
    </submittedName>
</protein>
<dbReference type="AlphaFoldDB" id="A0A9P6GPK1"/>
<comment type="caution">
    <text evidence="1">The sequence shown here is derived from an EMBL/GenBank/DDBJ whole genome shotgun (WGS) entry which is preliminary data.</text>
</comment>
<dbReference type="EMBL" id="WJXW01000002">
    <property type="protein sequence ID" value="KAF9739512.1"/>
    <property type="molecule type" value="Genomic_DNA"/>
</dbReference>
<proteinExistence type="predicted"/>
<accession>A0A9P6GPK1</accession>
<keyword evidence="2" id="KW-1185">Reference proteome</keyword>
<dbReference type="OrthoDB" id="3734023at2759"/>
<dbReference type="Proteomes" id="UP000756921">
    <property type="component" value="Unassembled WGS sequence"/>
</dbReference>
<reference evidence="1" key="1">
    <citation type="journal article" date="2020" name="Mol. Plant Microbe Interact.">
        <title>Genome Sequence of the Biocontrol Agent Coniothyrium minitans strain Conio (IMI 134523).</title>
        <authorList>
            <person name="Patel D."/>
            <person name="Shittu T.A."/>
            <person name="Baroncelli R."/>
            <person name="Muthumeenakshi S."/>
            <person name="Osborne T.H."/>
            <person name="Janganan T.K."/>
            <person name="Sreenivasaprasad S."/>
        </authorList>
    </citation>
    <scope>NUCLEOTIDE SEQUENCE</scope>
    <source>
        <strain evidence="1">Conio</strain>
    </source>
</reference>
<gene>
    <name evidence="1" type="ORF">PMIN01_02146</name>
</gene>
<name>A0A9P6GPK1_9PLEO</name>
<organism evidence="1 2">
    <name type="scientific">Paraphaeosphaeria minitans</name>
    <dbReference type="NCBI Taxonomy" id="565426"/>
    <lineage>
        <taxon>Eukaryota</taxon>
        <taxon>Fungi</taxon>
        <taxon>Dikarya</taxon>
        <taxon>Ascomycota</taxon>
        <taxon>Pezizomycotina</taxon>
        <taxon>Dothideomycetes</taxon>
        <taxon>Pleosporomycetidae</taxon>
        <taxon>Pleosporales</taxon>
        <taxon>Massarineae</taxon>
        <taxon>Didymosphaeriaceae</taxon>
        <taxon>Paraphaeosphaeria</taxon>
    </lineage>
</organism>
<evidence type="ECO:0000313" key="2">
    <source>
        <dbReference type="Proteomes" id="UP000756921"/>
    </source>
</evidence>
<evidence type="ECO:0000313" key="1">
    <source>
        <dbReference type="EMBL" id="KAF9739512.1"/>
    </source>
</evidence>
<sequence>MPVPSWPTSALHHADLLLKLPRELRDKVYADALNADRRVGLTEDLLPHIPPILREYPHLLPEALEILTKTQTFAWSFDDPRIYPLNWTRECVKPYDVRHLDITCSEYIEHFDLEGLDEHEIMYRDLSSRGLWERLMQFPRLQNLTIYMQKNMEDKSLNTLDFGPVLHRLRDKLPKIKVTFFLSFDEILRDSWNDAMWNNDVLSADVPPYKSMGFVDMSDLIAPPTAEDLAYVQEYLPEYVNTGRMPQSRHISTGLLDESPANRRALAKHYAVKEPALLRCLMRDHFEIYRKQQDCISKEEST</sequence>